<protein>
    <submittedName>
        <fullName evidence="1">Uncharacterized protein</fullName>
    </submittedName>
</protein>
<accession>A0A7H8QFX3</accession>
<evidence type="ECO:0000313" key="2">
    <source>
        <dbReference type="EMBL" id="QKX52919.1"/>
    </source>
</evidence>
<gene>
    <name evidence="1" type="ORF">HF394_19545</name>
    <name evidence="2" type="ORF">HF394_20075</name>
</gene>
<evidence type="ECO:0000313" key="3">
    <source>
        <dbReference type="Proteomes" id="UP000509222"/>
    </source>
</evidence>
<organism evidence="1 3">
    <name type="scientific">Planococcus glaciei</name>
    <dbReference type="NCBI Taxonomy" id="459472"/>
    <lineage>
        <taxon>Bacteria</taxon>
        <taxon>Bacillati</taxon>
        <taxon>Bacillota</taxon>
        <taxon>Bacilli</taxon>
        <taxon>Bacillales</taxon>
        <taxon>Caryophanaceae</taxon>
        <taxon>Planococcus</taxon>
    </lineage>
</organism>
<reference evidence="3" key="2">
    <citation type="submission" date="2020-06" db="EMBL/GenBank/DDBJ databases">
        <title>Isolation of Planomicrobium glaciei.</title>
        <authorList>
            <person name="Malisova L."/>
            <person name="Safrankova R."/>
            <person name="Jakubu V."/>
            <person name="Spanelova P."/>
        </authorList>
    </citation>
    <scope>NUCLEOTIDE SEQUENCE [LARGE SCALE GENOMIC DNA]</scope>
    <source>
        <strain evidence="3">NRL-ATB46093</strain>
        <plasmid evidence="3">unnamed2</plasmid>
    </source>
</reference>
<reference evidence="1" key="1">
    <citation type="submission" date="2020-04" db="EMBL/GenBank/DDBJ databases">
        <authorList>
            <person name="Pajer P."/>
            <person name="Broz P."/>
        </authorList>
    </citation>
    <scope>NUCLEOTIDE SEQUENCE [LARGE SCALE GENOMIC DNA]</scope>
    <source>
        <strain evidence="1">CNCTC7660</strain>
        <plasmid evidence="1">unnamed2</plasmid>
    </source>
</reference>
<dbReference type="RefSeq" id="WP_176295250.1">
    <property type="nucleotide sequence ID" value="NZ_CP051179.1"/>
</dbReference>
<name>A0A7H8QFX3_9BACL</name>
<sequence>MFSKYRYEHTKLSIEPRMVEEARNCLAEESKEIIKNGERFTKYFLKNSTADGVLVKTVKEIAFDLSIPSYMLVKILEVLEREKVIYRRRGMIGLWKN</sequence>
<keyword evidence="3" id="KW-1185">Reference proteome</keyword>
<keyword evidence="1" id="KW-0614">Plasmid</keyword>
<evidence type="ECO:0000313" key="1">
    <source>
        <dbReference type="EMBL" id="QKX52826.1"/>
    </source>
</evidence>
<geneLocation type="plasmid" evidence="1 3">
    <name>unnamed2</name>
</geneLocation>
<dbReference type="EMBL" id="CP051179">
    <property type="protein sequence ID" value="QKX52826.1"/>
    <property type="molecule type" value="Genomic_DNA"/>
</dbReference>
<dbReference type="EMBL" id="CP051179">
    <property type="protein sequence ID" value="QKX52919.1"/>
    <property type="molecule type" value="Genomic_DNA"/>
</dbReference>
<dbReference type="Proteomes" id="UP000509222">
    <property type="component" value="Plasmid unnamed2"/>
</dbReference>
<dbReference type="AlphaFoldDB" id="A0A7H8QFX3"/>
<proteinExistence type="predicted"/>
<reference evidence="1" key="3">
    <citation type="submission" date="2020-09" db="EMBL/GenBank/DDBJ databases">
        <title>Isolation of Planomicrobium glaciei.</title>
        <authorList>
            <person name="Malisova L."/>
            <person name="Safrankova R."/>
            <person name="Jakubu V."/>
            <person name="Spanelova P."/>
        </authorList>
    </citation>
    <scope>NUCLEOTIDE SEQUENCE</scope>
    <source>
        <strain evidence="1">CNCTC7660</strain>
        <strain evidence="3">NRL-ATB46093</strain>
        <plasmid evidence="1 3">unnamed2</plasmid>
    </source>
</reference>